<evidence type="ECO:0000313" key="10">
    <source>
        <dbReference type="Proteomes" id="UP001431783"/>
    </source>
</evidence>
<evidence type="ECO:0000256" key="5">
    <source>
        <dbReference type="ARBA" id="ARBA00023136"/>
    </source>
</evidence>
<reference evidence="9 10" key="1">
    <citation type="submission" date="2023-03" db="EMBL/GenBank/DDBJ databases">
        <title>Genome insight into feeding habits of ladybird beetles.</title>
        <authorList>
            <person name="Li H.-S."/>
            <person name="Huang Y.-H."/>
            <person name="Pang H."/>
        </authorList>
    </citation>
    <scope>NUCLEOTIDE SEQUENCE [LARGE SCALE GENOMIC DNA]</scope>
    <source>
        <strain evidence="9">SYSU_2023b</strain>
        <tissue evidence="9">Whole body</tissue>
    </source>
</reference>
<keyword evidence="4 8" id="KW-1133">Transmembrane helix</keyword>
<feature type="transmembrane region" description="Helical" evidence="8">
    <location>
        <begin position="340"/>
        <end position="360"/>
    </location>
</feature>
<keyword evidence="10" id="KW-1185">Reference proteome</keyword>
<sequence length="426" mass="49844">MATNILNISSIIHCVNMIVSFYSVREQLSVAVFDEKDGYDFPHFLIDYQTPIAAEVPFWPPTFYIFDRLTDSEIMWIIYKMRVPGWFRPDAKFLFVGSNISNQTLRLLVSNHILDTVFFDTDTRYLHTIYPYKNGSYIDIDTTMEPIGFCYANRITINQSRLLEPKLPTNWTKTRLNILYQKNDVFSVCFYCKNKYKGIESELFYMILKRLGISANLERFVSYVSFHTTRNDFAEDFLFGVQTAEFWPSSFDITTPYFEENVAIFVPPRQLMARWKYIFTIFSIETWIAWLIAILLISMVWSLQQYIFTKVSLSKLSLDMWVAAYKLFLGQGHSFHGRNISHGIIVLCIAILSTMMNFFFGTRLTYLLNGENYEPSINSLEEIWDNRLYIGTPTHFVSSLICAELNLDDCPFSSFKLYNTRKASIV</sequence>
<comment type="caution">
    <text evidence="9">The sequence shown here is derived from an EMBL/GenBank/DDBJ whole genome shotgun (WGS) entry which is preliminary data.</text>
</comment>
<dbReference type="GO" id="GO:0005886">
    <property type="term" value="C:plasma membrane"/>
    <property type="evidence" value="ECO:0007669"/>
    <property type="project" value="UniProtKB-SubCell"/>
</dbReference>
<protein>
    <submittedName>
        <fullName evidence="9">Uncharacterized protein</fullName>
    </submittedName>
</protein>
<accession>A0AAW1VEZ7</accession>
<keyword evidence="5 8" id="KW-0472">Membrane</keyword>
<feature type="transmembrane region" description="Helical" evidence="8">
    <location>
        <begin position="277"/>
        <end position="301"/>
    </location>
</feature>
<comment type="subcellular location">
    <subcellularLocation>
        <location evidence="1">Cell membrane</location>
        <topology evidence="1">Multi-pass membrane protein</topology>
    </subcellularLocation>
</comment>
<evidence type="ECO:0000256" key="3">
    <source>
        <dbReference type="ARBA" id="ARBA00022692"/>
    </source>
</evidence>
<keyword evidence="6" id="KW-0675">Receptor</keyword>
<evidence type="ECO:0000313" key="9">
    <source>
        <dbReference type="EMBL" id="KAK9890795.1"/>
    </source>
</evidence>
<evidence type="ECO:0000256" key="6">
    <source>
        <dbReference type="ARBA" id="ARBA00023170"/>
    </source>
</evidence>
<dbReference type="EMBL" id="JARQZJ010000126">
    <property type="protein sequence ID" value="KAK9890795.1"/>
    <property type="molecule type" value="Genomic_DNA"/>
</dbReference>
<organism evidence="9 10">
    <name type="scientific">Henosepilachna vigintioctopunctata</name>
    <dbReference type="NCBI Taxonomy" id="420089"/>
    <lineage>
        <taxon>Eukaryota</taxon>
        <taxon>Metazoa</taxon>
        <taxon>Ecdysozoa</taxon>
        <taxon>Arthropoda</taxon>
        <taxon>Hexapoda</taxon>
        <taxon>Insecta</taxon>
        <taxon>Pterygota</taxon>
        <taxon>Neoptera</taxon>
        <taxon>Endopterygota</taxon>
        <taxon>Coleoptera</taxon>
        <taxon>Polyphaga</taxon>
        <taxon>Cucujiformia</taxon>
        <taxon>Coccinelloidea</taxon>
        <taxon>Coccinellidae</taxon>
        <taxon>Epilachninae</taxon>
        <taxon>Epilachnini</taxon>
        <taxon>Henosepilachna</taxon>
    </lineage>
</organism>
<evidence type="ECO:0000256" key="4">
    <source>
        <dbReference type="ARBA" id="ARBA00022989"/>
    </source>
</evidence>
<dbReference type="InterPro" id="IPR052192">
    <property type="entry name" value="Insect_Ionotropic_Sensory_Rcpt"/>
</dbReference>
<name>A0AAW1VEZ7_9CUCU</name>
<dbReference type="PANTHER" id="PTHR42643:SF24">
    <property type="entry name" value="IONOTROPIC RECEPTOR 60A"/>
    <property type="match status" value="1"/>
</dbReference>
<evidence type="ECO:0000256" key="7">
    <source>
        <dbReference type="ARBA" id="ARBA00023180"/>
    </source>
</evidence>
<evidence type="ECO:0000256" key="2">
    <source>
        <dbReference type="ARBA" id="ARBA00022475"/>
    </source>
</evidence>
<keyword evidence="7" id="KW-0325">Glycoprotein</keyword>
<gene>
    <name evidence="9" type="ORF">WA026_012139</name>
</gene>
<keyword evidence="2" id="KW-1003">Cell membrane</keyword>
<dbReference type="Proteomes" id="UP001431783">
    <property type="component" value="Unassembled WGS sequence"/>
</dbReference>
<keyword evidence="3 8" id="KW-0812">Transmembrane</keyword>
<proteinExistence type="predicted"/>
<evidence type="ECO:0000256" key="1">
    <source>
        <dbReference type="ARBA" id="ARBA00004651"/>
    </source>
</evidence>
<dbReference type="PANTHER" id="PTHR42643">
    <property type="entry name" value="IONOTROPIC RECEPTOR 20A-RELATED"/>
    <property type="match status" value="1"/>
</dbReference>
<dbReference type="AlphaFoldDB" id="A0AAW1VEZ7"/>
<evidence type="ECO:0000256" key="8">
    <source>
        <dbReference type="SAM" id="Phobius"/>
    </source>
</evidence>